<dbReference type="InterPro" id="IPR030395">
    <property type="entry name" value="GP_PDE_dom"/>
</dbReference>
<feature type="transmembrane region" description="Helical" evidence="1">
    <location>
        <begin position="176"/>
        <end position="201"/>
    </location>
</feature>
<accession>A0A9J6NVQ0</accession>
<proteinExistence type="predicted"/>
<feature type="transmembrane region" description="Helical" evidence="1">
    <location>
        <begin position="228"/>
        <end position="254"/>
    </location>
</feature>
<comment type="caution">
    <text evidence="3">The sequence shown here is derived from an EMBL/GenBank/DDBJ whole genome shotgun (WGS) entry which is preliminary data.</text>
</comment>
<dbReference type="GO" id="GO:0008081">
    <property type="term" value="F:phosphoric diester hydrolase activity"/>
    <property type="evidence" value="ECO:0007669"/>
    <property type="project" value="InterPro"/>
</dbReference>
<feature type="transmembrane region" description="Helical" evidence="1">
    <location>
        <begin position="329"/>
        <end position="348"/>
    </location>
</feature>
<feature type="transmembrane region" description="Helical" evidence="1">
    <location>
        <begin position="79"/>
        <end position="105"/>
    </location>
</feature>
<keyword evidence="1" id="KW-0472">Membrane</keyword>
<gene>
    <name evidence="3" type="ORF">KDK92_02295</name>
</gene>
<dbReference type="AlphaFoldDB" id="A0A9J6NVQ0"/>
<dbReference type="GO" id="GO:0006629">
    <property type="term" value="P:lipid metabolic process"/>
    <property type="evidence" value="ECO:0007669"/>
    <property type="project" value="InterPro"/>
</dbReference>
<dbReference type="Proteomes" id="UP001056429">
    <property type="component" value="Unassembled WGS sequence"/>
</dbReference>
<dbReference type="SUPFAM" id="SSF51695">
    <property type="entry name" value="PLC-like phosphodiesterases"/>
    <property type="match status" value="1"/>
</dbReference>
<dbReference type="Gene3D" id="3.20.20.190">
    <property type="entry name" value="Phosphatidylinositol (PI) phosphodiesterase"/>
    <property type="match status" value="1"/>
</dbReference>
<dbReference type="PROSITE" id="PS51704">
    <property type="entry name" value="GP_PDE"/>
    <property type="match status" value="1"/>
</dbReference>
<sequence length="599" mass="68526">MDNKKVPILKEYIDIFLDIKRNLGMIIKFQILEKIIIFIILIPLLKYIPLLLMKSKGYEVLANGLITKFIFSLQGVLSIFWIIAISIIILILEIGGLITLCYLIYTKSKEVAFRSVARFCIRKTKSFMGIGGVIMGLYFIIIAPLLEFGIHTSIFSEIAIPDFIEEYIFSNTLLNITYVLLTLILVVLSVQWIFSLHIVIFEGKSALKALKESTRLVRKNIKAFLRETVGFIFINFIVLFIIVIIAILIMGIIISSVNMDTTTGQVVFSAITLLISIGVFSFGFIVIPIQVYQITRMYFRFKGEIPSINLELKVKESIIDKILMRKRTLWLVGVVAFMFFSFSSRLILLEIENTKYNVMITAHRGSSNEAPENTLASLKAAIDNGADYAEIDVQETKDGKIVVIHDSNLKRTTGVNKNIWEMELSEIRELDNGSWFSEKFKGEKIPTLEEVLMYTNGRLKLNIEIKKNGHEKNLVNEVVRIIKESNRMDSTVITSLDYNVIQDVEKIDSKIKTGYIMYMAIGNLEQLNVDFYSMEVSNVNDSFVSKAHKIGREVHVWTVNDEEDMKEMIELGVDNIITDKDKLVRKVLEENKEVNIFDF</sequence>
<dbReference type="CDD" id="cd08579">
    <property type="entry name" value="GDPD_memb_like"/>
    <property type="match status" value="1"/>
</dbReference>
<evidence type="ECO:0000313" key="3">
    <source>
        <dbReference type="EMBL" id="MCM1988554.1"/>
    </source>
</evidence>
<feature type="domain" description="GP-PDE" evidence="2">
    <location>
        <begin position="358"/>
        <end position="588"/>
    </location>
</feature>
<reference evidence="3" key="1">
    <citation type="journal article" date="2021" name="mSystems">
        <title>Bacteria and Archaea Synergistically Convert Glycine Betaine to Biogenic Methane in the Formosa Cold Seep of the South China Sea.</title>
        <authorList>
            <person name="Li L."/>
            <person name="Zhang W."/>
            <person name="Zhang S."/>
            <person name="Song L."/>
            <person name="Sun Q."/>
            <person name="Zhang H."/>
            <person name="Xiang H."/>
            <person name="Dong X."/>
        </authorList>
    </citation>
    <scope>NUCLEOTIDE SEQUENCE</scope>
    <source>
        <strain evidence="3">ZWT</strain>
    </source>
</reference>
<keyword evidence="4" id="KW-1185">Reference proteome</keyword>
<keyword evidence="1" id="KW-1133">Transmembrane helix</keyword>
<dbReference type="PANTHER" id="PTHR46211:SF8">
    <property type="entry name" value="PHOSPHODIESTERASE"/>
    <property type="match status" value="1"/>
</dbReference>
<dbReference type="PANTHER" id="PTHR46211">
    <property type="entry name" value="GLYCEROPHOSPHORYL DIESTER PHOSPHODIESTERASE"/>
    <property type="match status" value="1"/>
</dbReference>
<name>A0A9J6NVQ0_9CLOT</name>
<dbReference type="Pfam" id="PF03009">
    <property type="entry name" value="GDPD"/>
    <property type="match status" value="1"/>
</dbReference>
<dbReference type="RefSeq" id="WP_250857420.1">
    <property type="nucleotide sequence ID" value="NZ_JAGSOJ010000001.1"/>
</dbReference>
<dbReference type="InterPro" id="IPR017946">
    <property type="entry name" value="PLC-like_Pdiesterase_TIM-brl"/>
</dbReference>
<reference evidence="3" key="2">
    <citation type="submission" date="2021-04" db="EMBL/GenBank/DDBJ databases">
        <authorList>
            <person name="Dong X."/>
        </authorList>
    </citation>
    <scope>NUCLEOTIDE SEQUENCE</scope>
    <source>
        <strain evidence="3">ZWT</strain>
    </source>
</reference>
<dbReference type="Pfam" id="PF10110">
    <property type="entry name" value="GPDPase_memb"/>
    <property type="match status" value="1"/>
</dbReference>
<evidence type="ECO:0000313" key="4">
    <source>
        <dbReference type="Proteomes" id="UP001056429"/>
    </source>
</evidence>
<keyword evidence="1" id="KW-0812">Transmembrane</keyword>
<dbReference type="EMBL" id="JAGSOJ010000001">
    <property type="protein sequence ID" value="MCM1988554.1"/>
    <property type="molecule type" value="Genomic_DNA"/>
</dbReference>
<feature type="transmembrane region" description="Helical" evidence="1">
    <location>
        <begin position="126"/>
        <end position="146"/>
    </location>
</feature>
<evidence type="ECO:0000256" key="1">
    <source>
        <dbReference type="SAM" id="Phobius"/>
    </source>
</evidence>
<evidence type="ECO:0000259" key="2">
    <source>
        <dbReference type="PROSITE" id="PS51704"/>
    </source>
</evidence>
<protein>
    <submittedName>
        <fullName evidence="3">Glycerophosphodiester phosphodiesterase</fullName>
    </submittedName>
</protein>
<feature type="transmembrane region" description="Helical" evidence="1">
    <location>
        <begin position="31"/>
        <end position="52"/>
    </location>
</feature>
<feature type="transmembrane region" description="Helical" evidence="1">
    <location>
        <begin position="266"/>
        <end position="292"/>
    </location>
</feature>
<organism evidence="3 4">
    <name type="scientific">Oceanirhabdus seepicola</name>
    <dbReference type="NCBI Taxonomy" id="2828781"/>
    <lineage>
        <taxon>Bacteria</taxon>
        <taxon>Bacillati</taxon>
        <taxon>Bacillota</taxon>
        <taxon>Clostridia</taxon>
        <taxon>Eubacteriales</taxon>
        <taxon>Clostridiaceae</taxon>
        <taxon>Oceanirhabdus</taxon>
    </lineage>
</organism>
<dbReference type="InterPro" id="IPR018476">
    <property type="entry name" value="GlyceroP-diester-Pdiesterase_M"/>
</dbReference>